<dbReference type="EMBL" id="CAJFCV020000004">
    <property type="protein sequence ID" value="CAG9118117.1"/>
    <property type="molecule type" value="Genomic_DNA"/>
</dbReference>
<evidence type="ECO:0000313" key="3">
    <source>
        <dbReference type="Proteomes" id="UP000659654"/>
    </source>
</evidence>
<sequence>METDTEFWEDRNPYLLLILYRINGVVSTISCFIGIYLVLFKSPSRFGFYRYFLLNIVIMSYLFDIYTSALYSPLVLFPVLFTCTLGPLKYLGDTIGGVIAYDLFILLYSSVNLSIIMAIAYRYTCLHNHTRKLTSKRGITTIAVVQFSLGLPIVVMRHMAIGNRDENNSAVIRHHPTIARVLLSNRCTGVSLEYNNTMTWAFLTATFASFAFAIPFAIALISKCYKDLEIMQSKMSFQTRRLHLQLLRALCYQFVVPLTTLILPFMMLSVLSALSTFSVGRYTSYIVLLGTTHSLANTLMMALTIRPFTRYFLQKFGKKMHSTEMYSVSKTNNENSKPFTSKAAT</sequence>
<gene>
    <name evidence="2" type="ORF">BXYJ_LOCUS10086</name>
</gene>
<keyword evidence="1" id="KW-1133">Transmembrane helix</keyword>
<reference evidence="2" key="1">
    <citation type="submission" date="2020-09" db="EMBL/GenBank/DDBJ databases">
        <authorList>
            <person name="Kikuchi T."/>
        </authorList>
    </citation>
    <scope>NUCLEOTIDE SEQUENCE</scope>
    <source>
        <strain evidence="2">Ka4C1</strain>
    </source>
</reference>
<accession>A0A811LHP3</accession>
<dbReference type="Proteomes" id="UP000659654">
    <property type="component" value="Unassembled WGS sequence"/>
</dbReference>
<feature type="transmembrane region" description="Helical" evidence="1">
    <location>
        <begin position="282"/>
        <end position="305"/>
    </location>
</feature>
<dbReference type="Pfam" id="PF10318">
    <property type="entry name" value="7TM_GPCR_Srh"/>
    <property type="match status" value="1"/>
</dbReference>
<feature type="transmembrane region" description="Helical" evidence="1">
    <location>
        <begin position="142"/>
        <end position="161"/>
    </location>
</feature>
<dbReference type="Proteomes" id="UP000582659">
    <property type="component" value="Unassembled WGS sequence"/>
</dbReference>
<dbReference type="SUPFAM" id="SSF81321">
    <property type="entry name" value="Family A G protein-coupled receptor-like"/>
    <property type="match status" value="1"/>
</dbReference>
<proteinExistence type="predicted"/>
<dbReference type="InterPro" id="IPR019422">
    <property type="entry name" value="7TM_GPCR_serpentine_rcpt_Srh"/>
</dbReference>
<keyword evidence="1" id="KW-0472">Membrane</keyword>
<evidence type="ECO:0000313" key="2">
    <source>
        <dbReference type="EMBL" id="CAD5227711.1"/>
    </source>
</evidence>
<comment type="caution">
    <text evidence="2">The sequence shown here is derived from an EMBL/GenBank/DDBJ whole genome shotgun (WGS) entry which is preliminary data.</text>
</comment>
<organism evidence="2 3">
    <name type="scientific">Bursaphelenchus xylophilus</name>
    <name type="common">Pinewood nematode worm</name>
    <name type="synonym">Aphelenchoides xylophilus</name>
    <dbReference type="NCBI Taxonomy" id="6326"/>
    <lineage>
        <taxon>Eukaryota</taxon>
        <taxon>Metazoa</taxon>
        <taxon>Ecdysozoa</taxon>
        <taxon>Nematoda</taxon>
        <taxon>Chromadorea</taxon>
        <taxon>Rhabditida</taxon>
        <taxon>Tylenchina</taxon>
        <taxon>Tylenchomorpha</taxon>
        <taxon>Aphelenchoidea</taxon>
        <taxon>Aphelenchoididae</taxon>
        <taxon>Bursaphelenchus</taxon>
    </lineage>
</organism>
<dbReference type="OrthoDB" id="5872351at2759"/>
<feature type="transmembrane region" description="Helical" evidence="1">
    <location>
        <begin position="14"/>
        <end position="39"/>
    </location>
</feature>
<keyword evidence="3" id="KW-1185">Reference proteome</keyword>
<dbReference type="PANTHER" id="PTHR45830:SF15">
    <property type="entry name" value="SERPENTINE RECEPTOR, CLASS I"/>
    <property type="match status" value="1"/>
</dbReference>
<dbReference type="AlphaFoldDB" id="A0A811LHP3"/>
<keyword evidence="1" id="KW-0812">Transmembrane</keyword>
<feature type="transmembrane region" description="Helical" evidence="1">
    <location>
        <begin position="51"/>
        <end position="71"/>
    </location>
</feature>
<feature type="transmembrane region" description="Helical" evidence="1">
    <location>
        <begin position="98"/>
        <end position="121"/>
    </location>
</feature>
<protein>
    <submittedName>
        <fullName evidence="2">(pine wood nematode) hypothetical protein</fullName>
    </submittedName>
</protein>
<evidence type="ECO:0000256" key="1">
    <source>
        <dbReference type="SAM" id="Phobius"/>
    </source>
</evidence>
<dbReference type="EMBL" id="CAJFDI010000004">
    <property type="protein sequence ID" value="CAD5227711.1"/>
    <property type="molecule type" value="Genomic_DNA"/>
</dbReference>
<feature type="transmembrane region" description="Helical" evidence="1">
    <location>
        <begin position="246"/>
        <end position="270"/>
    </location>
</feature>
<dbReference type="PANTHER" id="PTHR45830">
    <property type="entry name" value="SERPENTINE RECEPTOR, CLASS I"/>
    <property type="match status" value="1"/>
</dbReference>
<name>A0A811LHP3_BURXY</name>
<feature type="transmembrane region" description="Helical" evidence="1">
    <location>
        <begin position="200"/>
        <end position="225"/>
    </location>
</feature>